<evidence type="ECO:0000313" key="8">
    <source>
        <dbReference type="EMBL" id="OTZ67912.1"/>
    </source>
</evidence>
<evidence type="ECO:0000256" key="2">
    <source>
        <dbReference type="ARBA" id="ARBA00022485"/>
    </source>
</evidence>
<feature type="domain" description="Radical SAM core" evidence="7">
    <location>
        <begin position="82"/>
        <end position="317"/>
    </location>
</feature>
<evidence type="ECO:0000256" key="3">
    <source>
        <dbReference type="ARBA" id="ARBA00022691"/>
    </source>
</evidence>
<evidence type="ECO:0000256" key="5">
    <source>
        <dbReference type="ARBA" id="ARBA00023004"/>
    </source>
</evidence>
<dbReference type="NCBIfam" id="TIGR04085">
    <property type="entry name" value="rSAM_more_4Fe4S"/>
    <property type="match status" value="1"/>
</dbReference>
<dbReference type="AlphaFoldDB" id="A0A9X6JJF6"/>
<dbReference type="InterPro" id="IPR058240">
    <property type="entry name" value="rSAM_sf"/>
</dbReference>
<dbReference type="GO" id="GO:0016491">
    <property type="term" value="F:oxidoreductase activity"/>
    <property type="evidence" value="ECO:0007669"/>
    <property type="project" value="InterPro"/>
</dbReference>
<dbReference type="SFLD" id="SFLDG01067">
    <property type="entry name" value="SPASM/twitch_domain_containing"/>
    <property type="match status" value="1"/>
</dbReference>
<dbReference type="InterPro" id="IPR023867">
    <property type="entry name" value="Sulphatase_maturase_rSAM"/>
</dbReference>
<proteinExistence type="predicted"/>
<evidence type="ECO:0000256" key="4">
    <source>
        <dbReference type="ARBA" id="ARBA00022723"/>
    </source>
</evidence>
<evidence type="ECO:0000256" key="1">
    <source>
        <dbReference type="ARBA" id="ARBA00001966"/>
    </source>
</evidence>
<protein>
    <submittedName>
        <fullName evidence="8">Radical SAM/SPASM domain-containing protein</fullName>
    </submittedName>
</protein>
<dbReference type="InterPro" id="IPR013785">
    <property type="entry name" value="Aldolase_TIM"/>
</dbReference>
<keyword evidence="6" id="KW-0411">Iron-sulfur</keyword>
<dbReference type="GO" id="GO:0046872">
    <property type="term" value="F:metal ion binding"/>
    <property type="evidence" value="ECO:0007669"/>
    <property type="project" value="UniProtKB-KW"/>
</dbReference>
<evidence type="ECO:0000256" key="6">
    <source>
        <dbReference type="ARBA" id="ARBA00023014"/>
    </source>
</evidence>
<keyword evidence="4" id="KW-0479">Metal-binding</keyword>
<organism evidence="8 9">
    <name type="scientific">Bacillus thuringiensis serovar kumamotoensis</name>
    <dbReference type="NCBI Taxonomy" id="132267"/>
    <lineage>
        <taxon>Bacteria</taxon>
        <taxon>Bacillati</taxon>
        <taxon>Bacillota</taxon>
        <taxon>Bacilli</taxon>
        <taxon>Bacillales</taxon>
        <taxon>Bacillaceae</taxon>
        <taxon>Bacillus</taxon>
        <taxon>Bacillus cereus group</taxon>
    </lineage>
</organism>
<comment type="caution">
    <text evidence="8">The sequence shown here is derived from an EMBL/GenBank/DDBJ whole genome shotgun (WGS) entry which is preliminary data.</text>
</comment>
<dbReference type="Gene3D" id="3.20.20.70">
    <property type="entry name" value="Aldolase class I"/>
    <property type="match status" value="1"/>
</dbReference>
<dbReference type="SFLD" id="SFLDS00029">
    <property type="entry name" value="Radical_SAM"/>
    <property type="match status" value="1"/>
</dbReference>
<reference evidence="8 9" key="1">
    <citation type="submission" date="2016-10" db="EMBL/GenBank/DDBJ databases">
        <title>Comparative genomics of Bacillus thuringiensis reveals a path to pathogens against multiple invertebrate hosts.</title>
        <authorList>
            <person name="Zheng J."/>
            <person name="Gao Q."/>
            <person name="Liu H."/>
            <person name="Peng D."/>
            <person name="Ruan L."/>
            <person name="Sun M."/>
        </authorList>
    </citation>
    <scope>NUCLEOTIDE SEQUENCE [LARGE SCALE GENOMIC DNA]</scope>
    <source>
        <strain evidence="8">BGSC 4W1</strain>
    </source>
</reference>
<dbReference type="EMBL" id="NFEH01000118">
    <property type="protein sequence ID" value="OTZ67912.1"/>
    <property type="molecule type" value="Genomic_DNA"/>
</dbReference>
<name>A0A9X6JJF6_BACUK</name>
<dbReference type="RefSeq" id="WP_086392587.1">
    <property type="nucleotide sequence ID" value="NZ_NFEH01000118.1"/>
</dbReference>
<dbReference type="SFLD" id="SFLDG01386">
    <property type="entry name" value="main_SPASM_domain-containing"/>
    <property type="match status" value="1"/>
</dbReference>
<dbReference type="PANTHER" id="PTHR43787:SF3">
    <property type="entry name" value="ARYLSULFATASE REGULATORY PROTEIN"/>
    <property type="match status" value="1"/>
</dbReference>
<keyword evidence="5" id="KW-0408">Iron</keyword>
<keyword evidence="2" id="KW-0004">4Fe-4S</keyword>
<dbReference type="PROSITE" id="PS51918">
    <property type="entry name" value="RADICAL_SAM"/>
    <property type="match status" value="1"/>
</dbReference>
<accession>A0A9X6JJF6</accession>
<comment type="cofactor">
    <cofactor evidence="1">
        <name>[4Fe-4S] cluster</name>
        <dbReference type="ChEBI" id="CHEBI:49883"/>
    </cofactor>
</comment>
<keyword evidence="3" id="KW-0949">S-adenosyl-L-methionine</keyword>
<sequence>MKKFSDYNLIIPNEGHEKSLLLFNTMNGNTFSIDERIANAIQTNDLSELTKDEIDLLITKGMVFEEEVNELEKYEYEHNMFKYGQEVLSITWLTTWGCNLDCTYCFEGTNKPKTVTSEENLDIFYKFVEKKLKSGTFKVFALILFGGEPMLHYKGIQYLLPKFKSLCKEFNIIFFNSIVTNGLLFTKEKLGFLIEHGLKLAQLTLDGPKEIHDQKRIYSNGKGTYEATIDKLKLFKEYFPNFTPTIRINIDKENSKYIGTLLDDLIEEGLQYCGLDFGIIRDEAHGCNSISSLCYADDELGDLLYGLWNLAKSKGFNISAMPEKKLVYCGLNKEAAYTFTPELDFYKCWEHVGDKTHLFGYLDEDATIQVKNARYYEWMNKNPTKIPECAACEFLPNCGGGCNVNSFNRYGTYDAPGCFKTKGVLEKQLAFTVNNNQL</sequence>
<gene>
    <name evidence="8" type="ORF">BK769_29245</name>
</gene>
<dbReference type="PANTHER" id="PTHR43787">
    <property type="entry name" value="FEMO COFACTOR BIOSYNTHESIS PROTEIN NIFB-RELATED"/>
    <property type="match status" value="1"/>
</dbReference>
<dbReference type="Pfam" id="PF04055">
    <property type="entry name" value="Radical_SAM"/>
    <property type="match status" value="1"/>
</dbReference>
<dbReference type="Proteomes" id="UP000195087">
    <property type="component" value="Unassembled WGS sequence"/>
</dbReference>
<dbReference type="GO" id="GO:0051539">
    <property type="term" value="F:4 iron, 4 sulfur cluster binding"/>
    <property type="evidence" value="ECO:0007669"/>
    <property type="project" value="UniProtKB-KW"/>
</dbReference>
<dbReference type="SFLD" id="SFLDG01384">
    <property type="entry name" value="thioether_bond_formation_requi"/>
    <property type="match status" value="1"/>
</dbReference>
<evidence type="ECO:0000313" key="9">
    <source>
        <dbReference type="Proteomes" id="UP000195087"/>
    </source>
</evidence>
<dbReference type="CDD" id="cd01335">
    <property type="entry name" value="Radical_SAM"/>
    <property type="match status" value="1"/>
</dbReference>
<evidence type="ECO:0000259" key="7">
    <source>
        <dbReference type="PROSITE" id="PS51918"/>
    </source>
</evidence>
<dbReference type="SUPFAM" id="SSF102114">
    <property type="entry name" value="Radical SAM enzymes"/>
    <property type="match status" value="1"/>
</dbReference>
<dbReference type="InterPro" id="IPR007197">
    <property type="entry name" value="rSAM"/>
</dbReference>
<dbReference type="InterPro" id="IPR023885">
    <property type="entry name" value="4Fe4S-binding_SPASM_dom"/>
</dbReference>